<feature type="region of interest" description="Disordered" evidence="1">
    <location>
        <begin position="206"/>
        <end position="233"/>
    </location>
</feature>
<evidence type="ECO:0000256" key="1">
    <source>
        <dbReference type="SAM" id="MobiDB-lite"/>
    </source>
</evidence>
<accession>A0A6A6RFG4</accession>
<protein>
    <submittedName>
        <fullName evidence="2">Uncharacterized protein</fullName>
    </submittedName>
</protein>
<gene>
    <name evidence="2" type="ORF">BU16DRAFT_555173</name>
</gene>
<reference evidence="2" key="1">
    <citation type="journal article" date="2020" name="Stud. Mycol.">
        <title>101 Dothideomycetes genomes: a test case for predicting lifestyles and emergence of pathogens.</title>
        <authorList>
            <person name="Haridas S."/>
            <person name="Albert R."/>
            <person name="Binder M."/>
            <person name="Bloem J."/>
            <person name="Labutti K."/>
            <person name="Salamov A."/>
            <person name="Andreopoulos B."/>
            <person name="Baker S."/>
            <person name="Barry K."/>
            <person name="Bills G."/>
            <person name="Bluhm B."/>
            <person name="Cannon C."/>
            <person name="Castanera R."/>
            <person name="Culley D."/>
            <person name="Daum C."/>
            <person name="Ezra D."/>
            <person name="Gonzalez J."/>
            <person name="Henrissat B."/>
            <person name="Kuo A."/>
            <person name="Liang C."/>
            <person name="Lipzen A."/>
            <person name="Lutzoni F."/>
            <person name="Magnuson J."/>
            <person name="Mondo S."/>
            <person name="Nolan M."/>
            <person name="Ohm R."/>
            <person name="Pangilinan J."/>
            <person name="Park H.-J."/>
            <person name="Ramirez L."/>
            <person name="Alfaro M."/>
            <person name="Sun H."/>
            <person name="Tritt A."/>
            <person name="Yoshinaga Y."/>
            <person name="Zwiers L.-H."/>
            <person name="Turgeon B."/>
            <person name="Goodwin S."/>
            <person name="Spatafora J."/>
            <person name="Crous P."/>
            <person name="Grigoriev I."/>
        </authorList>
    </citation>
    <scope>NUCLEOTIDE SEQUENCE</scope>
    <source>
        <strain evidence="2">CBS 269.34</strain>
    </source>
</reference>
<keyword evidence="3" id="KW-1185">Reference proteome</keyword>
<name>A0A6A6RFG4_9PEZI</name>
<evidence type="ECO:0000313" key="2">
    <source>
        <dbReference type="EMBL" id="KAF2503156.1"/>
    </source>
</evidence>
<dbReference type="OrthoDB" id="3675232at2759"/>
<dbReference type="EMBL" id="MU004181">
    <property type="protein sequence ID" value="KAF2503156.1"/>
    <property type="molecule type" value="Genomic_DNA"/>
</dbReference>
<evidence type="ECO:0000313" key="3">
    <source>
        <dbReference type="Proteomes" id="UP000799750"/>
    </source>
</evidence>
<organism evidence="2 3">
    <name type="scientific">Lophium mytilinum</name>
    <dbReference type="NCBI Taxonomy" id="390894"/>
    <lineage>
        <taxon>Eukaryota</taxon>
        <taxon>Fungi</taxon>
        <taxon>Dikarya</taxon>
        <taxon>Ascomycota</taxon>
        <taxon>Pezizomycotina</taxon>
        <taxon>Dothideomycetes</taxon>
        <taxon>Pleosporomycetidae</taxon>
        <taxon>Mytilinidiales</taxon>
        <taxon>Mytilinidiaceae</taxon>
        <taxon>Lophium</taxon>
    </lineage>
</organism>
<sequence length="321" mass="36072">MPDVPRIESSYEPEWSKIPPSVLHKFQSFAAESVDWTTRESLPVSSKLPIEAALEGFDWSVQAQKVSETGEPLEGTPTEDCGSSMLEDSFPLAGDKSGRNYDKLRDAPGMNLDFPANANILAAEFAAFLPNARLAYPVAERLISNGFDYRVLAYMINTLRDMPNGFIETNSILKGMQITMRLGPQAGCPRENWTRAKQAEQIPDSWDENNVSTEGYQPRYRTHPNKKANLSTGPMRLVDPVPFKDLARGVQQFPQGKDCGDLTCCVRYHLRHPNEDWVYPTDFANLIDHIGGPMRISDHHTDYEAFMRWEAAMTSGVKPEN</sequence>
<proteinExistence type="predicted"/>
<dbReference type="AlphaFoldDB" id="A0A6A6RFG4"/>
<dbReference type="Proteomes" id="UP000799750">
    <property type="component" value="Unassembled WGS sequence"/>
</dbReference>